<sequence>MSTVRPEQVPGVTLRRLASDLGLGTDLPETPVTGIRLDSRQVQPGEVYVALPGARTHGARFASQVAQAGALAILTDAEGADLAAGVGIPLLVSARLRPDAAELSARIFGRPGEGLQLFGVTGTNGKTTTVALLEAILSAGGCRVGTVGTLGFRLDGQLLETDRSTVTTPDSPDLQGLLARFREAGVDAVALEVSSHAMALSRVDALRFAVGAFLNLGRDHLDFHRDVADYFEAKAALFTTERLDRAVVWVDDEHGREIARRCVAQGLEVHTVGTTEAARYRLRDHTAVAPLGGCARLETPEGVTELRLAMPGWHNMVDAAVAFVMARCVGIPVSDILEGLATAQVPGRMQVLPLPETAPTVVVDFAHTPQAVTATLEALQGFPEVITVLGCGGDRDAVKRPLMGQAAARLSDLLVVTDDNPRTEDPAAIRSQMLSGSQDGRARVVEMPGRRHAIEFALRVAGGGSVVAILGKGHERGQQIGDQVLPFDDAVVAQDAWHQMEGRDR</sequence>
<dbReference type="NCBIfam" id="TIGR01085">
    <property type="entry name" value="murE"/>
    <property type="match status" value="1"/>
</dbReference>
<feature type="domain" description="Mur ligase central" evidence="11">
    <location>
        <begin position="120"/>
        <end position="325"/>
    </location>
</feature>
<evidence type="ECO:0000259" key="11">
    <source>
        <dbReference type="Pfam" id="PF08245"/>
    </source>
</evidence>
<dbReference type="GO" id="GO:0000287">
    <property type="term" value="F:magnesium ion binding"/>
    <property type="evidence" value="ECO:0007669"/>
    <property type="project" value="UniProtKB-UniRule"/>
</dbReference>
<name>A0A3P1T620_9ACTN</name>
<dbReference type="GO" id="GO:0008360">
    <property type="term" value="P:regulation of cell shape"/>
    <property type="evidence" value="ECO:0007669"/>
    <property type="project" value="UniProtKB-KW"/>
</dbReference>
<keyword evidence="7" id="KW-0547">Nucleotide-binding</keyword>
<evidence type="ECO:0000259" key="9">
    <source>
        <dbReference type="Pfam" id="PF01225"/>
    </source>
</evidence>
<dbReference type="NCBIfam" id="NF001124">
    <property type="entry name" value="PRK00139.1-2"/>
    <property type="match status" value="1"/>
</dbReference>
<evidence type="ECO:0000256" key="8">
    <source>
        <dbReference type="RuleBase" id="RU004135"/>
    </source>
</evidence>
<dbReference type="SUPFAM" id="SSF63418">
    <property type="entry name" value="MurE/MurF N-terminal domain"/>
    <property type="match status" value="1"/>
</dbReference>
<dbReference type="NCBIfam" id="NF001126">
    <property type="entry name" value="PRK00139.1-4"/>
    <property type="match status" value="1"/>
</dbReference>
<dbReference type="GO" id="GO:0009252">
    <property type="term" value="P:peptidoglycan biosynthetic process"/>
    <property type="evidence" value="ECO:0007669"/>
    <property type="project" value="UniProtKB-UniRule"/>
</dbReference>
<dbReference type="RefSeq" id="WP_124844716.1">
    <property type="nucleotide sequence ID" value="NZ_RQZG01000008.1"/>
</dbReference>
<keyword evidence="7" id="KW-0963">Cytoplasm</keyword>
<comment type="caution">
    <text evidence="7">Lacks conserved residue(s) required for the propagation of feature annotation.</text>
</comment>
<keyword evidence="4 7" id="KW-0573">Peptidoglycan synthesis</keyword>
<dbReference type="GO" id="GO:0051301">
    <property type="term" value="P:cell division"/>
    <property type="evidence" value="ECO:0007669"/>
    <property type="project" value="UniProtKB-KW"/>
</dbReference>
<feature type="binding site" evidence="7">
    <location>
        <position position="202"/>
    </location>
    <ligand>
        <name>UDP-N-acetyl-alpha-D-muramoyl-L-alanyl-D-glutamate</name>
        <dbReference type="ChEBI" id="CHEBI:83900"/>
    </ligand>
</feature>
<dbReference type="InterPro" id="IPR035911">
    <property type="entry name" value="MurE/MurF_N"/>
</dbReference>
<comment type="pathway">
    <text evidence="7 8">Cell wall biogenesis; peptidoglycan biosynthesis.</text>
</comment>
<feature type="binding site" evidence="7">
    <location>
        <position position="475"/>
    </location>
    <ligand>
        <name>meso-2,6-diaminopimelate</name>
        <dbReference type="ChEBI" id="CHEBI:57791"/>
    </ligand>
</feature>
<comment type="caution">
    <text evidence="12">The sequence shown here is derived from an EMBL/GenBank/DDBJ whole genome shotgun (WGS) entry which is preliminary data.</text>
</comment>
<comment type="subcellular location">
    <subcellularLocation>
        <location evidence="7 8">Cytoplasm</location>
    </subcellularLocation>
</comment>
<evidence type="ECO:0000256" key="6">
    <source>
        <dbReference type="ARBA" id="ARBA00023316"/>
    </source>
</evidence>
<evidence type="ECO:0000256" key="4">
    <source>
        <dbReference type="ARBA" id="ARBA00022984"/>
    </source>
</evidence>
<dbReference type="InterPro" id="IPR036615">
    <property type="entry name" value="Mur_ligase_C_dom_sf"/>
</dbReference>
<feature type="domain" description="Mur ligase C-terminal" evidence="10">
    <location>
        <begin position="347"/>
        <end position="473"/>
    </location>
</feature>
<dbReference type="Gene3D" id="3.40.1190.10">
    <property type="entry name" value="Mur-like, catalytic domain"/>
    <property type="match status" value="1"/>
</dbReference>
<dbReference type="Proteomes" id="UP000280819">
    <property type="component" value="Unassembled WGS sequence"/>
</dbReference>
<dbReference type="PANTHER" id="PTHR23135:SF4">
    <property type="entry name" value="UDP-N-ACETYLMURAMOYL-L-ALANYL-D-GLUTAMATE--2,6-DIAMINOPIMELATE LIGASE MURE HOMOLOG, CHLOROPLASTIC"/>
    <property type="match status" value="1"/>
</dbReference>
<feature type="binding site" evidence="7">
    <location>
        <position position="471"/>
    </location>
    <ligand>
        <name>meso-2,6-diaminopimelate</name>
        <dbReference type="ChEBI" id="CHEBI:57791"/>
    </ligand>
</feature>
<feature type="short sequence motif" description="Meso-diaminopimelate recognition motif" evidence="7">
    <location>
        <begin position="419"/>
        <end position="422"/>
    </location>
</feature>
<evidence type="ECO:0000256" key="3">
    <source>
        <dbReference type="ARBA" id="ARBA00022960"/>
    </source>
</evidence>
<feature type="binding site" evidence="7">
    <location>
        <begin position="419"/>
        <end position="422"/>
    </location>
    <ligand>
        <name>meso-2,6-diaminopimelate</name>
        <dbReference type="ChEBI" id="CHEBI:57791"/>
    </ligand>
</feature>
<dbReference type="SUPFAM" id="SSF53244">
    <property type="entry name" value="MurD-like peptide ligases, peptide-binding domain"/>
    <property type="match status" value="1"/>
</dbReference>
<evidence type="ECO:0000313" key="12">
    <source>
        <dbReference type="EMBL" id="RRD04941.1"/>
    </source>
</evidence>
<keyword evidence="2 7" id="KW-0132">Cell division</keyword>
<comment type="similarity">
    <text evidence="1 7">Belongs to the MurCDEF family. MurE subfamily.</text>
</comment>
<feature type="binding site" evidence="7">
    <location>
        <begin position="167"/>
        <end position="168"/>
    </location>
    <ligand>
        <name>UDP-N-acetyl-alpha-D-muramoyl-L-alanyl-D-glutamate</name>
        <dbReference type="ChEBI" id="CHEBI:83900"/>
    </ligand>
</feature>
<protein>
    <recommendedName>
        <fullName evidence="7">UDP-N-acetylmuramoyl-L-alanyl-D-glutamate--2,6-diaminopimelate ligase</fullName>
        <ecNumber evidence="7">6.3.2.13</ecNumber>
    </recommendedName>
    <alternativeName>
        <fullName evidence="7">Meso-A2pm-adding enzyme</fullName>
    </alternativeName>
    <alternativeName>
        <fullName evidence="7">Meso-diaminopimelate-adding enzyme</fullName>
    </alternativeName>
    <alternativeName>
        <fullName evidence="7">UDP-MurNAc-L-Ala-D-Glu:meso-diaminopimelate ligase</fullName>
    </alternativeName>
    <alternativeName>
        <fullName evidence="7">UDP-MurNAc-tripeptide synthetase</fullName>
    </alternativeName>
    <alternativeName>
        <fullName evidence="7">UDP-N-acetylmuramyl-tripeptide synthetase</fullName>
    </alternativeName>
</protein>
<dbReference type="Pfam" id="PF02875">
    <property type="entry name" value="Mur_ligase_C"/>
    <property type="match status" value="1"/>
</dbReference>
<dbReference type="EC" id="6.3.2.13" evidence="7"/>
<dbReference type="HAMAP" id="MF_00208">
    <property type="entry name" value="MurE"/>
    <property type="match status" value="1"/>
</dbReference>
<gene>
    <name evidence="7" type="primary">murE</name>
    <name evidence="12" type="ORF">EII34_08410</name>
</gene>
<keyword evidence="3 7" id="KW-0133">Cell shape</keyword>
<comment type="function">
    <text evidence="7">Catalyzes the addition of meso-diaminopimelic acid to the nucleotide precursor UDP-N-acetylmuramoyl-L-alanyl-D-glutamate (UMAG) in the biosynthesis of bacterial cell-wall peptidoglycan.</text>
</comment>
<dbReference type="PANTHER" id="PTHR23135">
    <property type="entry name" value="MUR LIGASE FAMILY MEMBER"/>
    <property type="match status" value="1"/>
</dbReference>
<dbReference type="InterPro" id="IPR004101">
    <property type="entry name" value="Mur_ligase_C"/>
</dbReference>
<dbReference type="EMBL" id="RQZG01000008">
    <property type="protein sequence ID" value="RRD04941.1"/>
    <property type="molecule type" value="Genomic_DNA"/>
</dbReference>
<dbReference type="Gene3D" id="3.40.1390.10">
    <property type="entry name" value="MurE/MurF, N-terminal domain"/>
    <property type="match status" value="1"/>
</dbReference>
<reference evidence="12 13" key="1">
    <citation type="submission" date="2018-11" db="EMBL/GenBank/DDBJ databases">
        <title>Genomes From Bacteria Associated with the Canine Oral Cavity: a Test Case for Automated Genome-Based Taxonomic Assignment.</title>
        <authorList>
            <person name="Coil D.A."/>
            <person name="Jospin G."/>
            <person name="Darling A.E."/>
            <person name="Wallis C."/>
            <person name="Davis I.J."/>
            <person name="Harris S."/>
            <person name="Eisen J.A."/>
            <person name="Holcombe L.J."/>
            <person name="O'Flynn C."/>
        </authorList>
    </citation>
    <scope>NUCLEOTIDE SEQUENCE [LARGE SCALE GENOMIC DNA]</scope>
    <source>
        <strain evidence="12 13">OH887_COT-365</strain>
    </source>
</reference>
<comment type="cofactor">
    <cofactor evidence="7">
        <name>Mg(2+)</name>
        <dbReference type="ChEBI" id="CHEBI:18420"/>
    </cofactor>
</comment>
<dbReference type="InterPro" id="IPR000713">
    <property type="entry name" value="Mur_ligase_N"/>
</dbReference>
<dbReference type="UniPathway" id="UPA00219"/>
<dbReference type="GO" id="GO:0005524">
    <property type="term" value="F:ATP binding"/>
    <property type="evidence" value="ECO:0007669"/>
    <property type="project" value="UniProtKB-UniRule"/>
</dbReference>
<keyword evidence="7" id="KW-0460">Magnesium</keyword>
<evidence type="ECO:0000256" key="1">
    <source>
        <dbReference type="ARBA" id="ARBA00005898"/>
    </source>
</evidence>
<evidence type="ECO:0000259" key="10">
    <source>
        <dbReference type="Pfam" id="PF02875"/>
    </source>
</evidence>
<feature type="binding site" evidence="7">
    <location>
        <position position="37"/>
    </location>
    <ligand>
        <name>UDP-N-acetyl-alpha-D-muramoyl-L-alanyl-D-glutamate</name>
        <dbReference type="ChEBI" id="CHEBI:83900"/>
    </ligand>
</feature>
<dbReference type="SUPFAM" id="SSF53623">
    <property type="entry name" value="MurD-like peptide ligases, catalytic domain"/>
    <property type="match status" value="1"/>
</dbReference>
<dbReference type="AlphaFoldDB" id="A0A3P1T620"/>
<keyword evidence="6 7" id="KW-0961">Cell wall biogenesis/degradation</keyword>
<feature type="binding site" evidence="7">
    <location>
        <position position="194"/>
    </location>
    <ligand>
        <name>UDP-N-acetyl-alpha-D-muramoyl-L-alanyl-D-glutamate</name>
        <dbReference type="ChEBI" id="CHEBI:83900"/>
    </ligand>
</feature>
<accession>A0A3P1T620</accession>
<evidence type="ECO:0000313" key="13">
    <source>
        <dbReference type="Proteomes" id="UP000280819"/>
    </source>
</evidence>
<dbReference type="GO" id="GO:0008765">
    <property type="term" value="F:UDP-N-acetylmuramoylalanyl-D-glutamate-2,6-diaminopimelate ligase activity"/>
    <property type="evidence" value="ECO:0007669"/>
    <property type="project" value="UniProtKB-UniRule"/>
</dbReference>
<feature type="domain" description="Mur ligase N-terminal catalytic" evidence="9">
    <location>
        <begin position="32"/>
        <end position="92"/>
    </location>
</feature>
<dbReference type="Pfam" id="PF01225">
    <property type="entry name" value="Mur_ligase"/>
    <property type="match status" value="1"/>
</dbReference>
<dbReference type="GO" id="GO:0005737">
    <property type="term" value="C:cytoplasm"/>
    <property type="evidence" value="ECO:0007669"/>
    <property type="project" value="UniProtKB-SubCell"/>
</dbReference>
<evidence type="ECO:0000256" key="2">
    <source>
        <dbReference type="ARBA" id="ARBA00022618"/>
    </source>
</evidence>
<feature type="binding site" evidence="7">
    <location>
        <position position="395"/>
    </location>
    <ligand>
        <name>meso-2,6-diaminopimelate</name>
        <dbReference type="ChEBI" id="CHEBI:57791"/>
    </ligand>
</feature>
<organism evidence="12 13">
    <name type="scientific">Arachnia propionica</name>
    <dbReference type="NCBI Taxonomy" id="1750"/>
    <lineage>
        <taxon>Bacteria</taxon>
        <taxon>Bacillati</taxon>
        <taxon>Actinomycetota</taxon>
        <taxon>Actinomycetes</taxon>
        <taxon>Propionibacteriales</taxon>
        <taxon>Propionibacteriaceae</taxon>
        <taxon>Arachnia</taxon>
    </lineage>
</organism>
<proteinExistence type="inferred from homology"/>
<keyword evidence="7 12" id="KW-0436">Ligase</keyword>
<dbReference type="GO" id="GO:0071555">
    <property type="term" value="P:cell wall organization"/>
    <property type="evidence" value="ECO:0007669"/>
    <property type="project" value="UniProtKB-KW"/>
</dbReference>
<dbReference type="OrthoDB" id="9800958at2"/>
<evidence type="ECO:0000256" key="5">
    <source>
        <dbReference type="ARBA" id="ARBA00023306"/>
    </source>
</evidence>
<feature type="binding site" evidence="7">
    <location>
        <position position="39"/>
    </location>
    <ligand>
        <name>UDP-N-acetyl-alpha-D-muramoyl-L-alanyl-D-glutamate</name>
        <dbReference type="ChEBI" id="CHEBI:83900"/>
    </ligand>
</feature>
<dbReference type="Pfam" id="PF08245">
    <property type="entry name" value="Mur_ligase_M"/>
    <property type="match status" value="1"/>
</dbReference>
<keyword evidence="7" id="KW-0067">ATP-binding</keyword>
<feature type="modified residue" description="N6-carboxylysine" evidence="7">
    <location>
        <position position="234"/>
    </location>
</feature>
<dbReference type="InterPro" id="IPR013221">
    <property type="entry name" value="Mur_ligase_cen"/>
</dbReference>
<comment type="PTM">
    <text evidence="7">Carboxylation is probably crucial for Mg(2+) binding and, consequently, for the gamma-phosphate positioning of ATP.</text>
</comment>
<dbReference type="InterPro" id="IPR005761">
    <property type="entry name" value="UDP-N-AcMur-Glu-dNH2Pim_ligase"/>
</dbReference>
<dbReference type="Gene3D" id="3.90.190.20">
    <property type="entry name" value="Mur ligase, C-terminal domain"/>
    <property type="match status" value="1"/>
</dbReference>
<evidence type="ECO:0000256" key="7">
    <source>
        <dbReference type="HAMAP-Rule" id="MF_00208"/>
    </source>
</evidence>
<feature type="binding site" evidence="7">
    <location>
        <begin position="122"/>
        <end position="128"/>
    </location>
    <ligand>
        <name>ATP</name>
        <dbReference type="ChEBI" id="CHEBI:30616"/>
    </ligand>
</feature>
<keyword evidence="5 7" id="KW-0131">Cell cycle</keyword>
<comment type="catalytic activity">
    <reaction evidence="7">
        <text>UDP-N-acetyl-alpha-D-muramoyl-L-alanyl-D-glutamate + meso-2,6-diaminopimelate + ATP = UDP-N-acetyl-alpha-D-muramoyl-L-alanyl-gamma-D-glutamyl-meso-2,6-diaminopimelate + ADP + phosphate + H(+)</text>
        <dbReference type="Rhea" id="RHEA:23676"/>
        <dbReference type="ChEBI" id="CHEBI:15378"/>
        <dbReference type="ChEBI" id="CHEBI:30616"/>
        <dbReference type="ChEBI" id="CHEBI:43474"/>
        <dbReference type="ChEBI" id="CHEBI:57791"/>
        <dbReference type="ChEBI" id="CHEBI:83900"/>
        <dbReference type="ChEBI" id="CHEBI:83905"/>
        <dbReference type="ChEBI" id="CHEBI:456216"/>
        <dbReference type="EC" id="6.3.2.13"/>
    </reaction>
</comment>
<dbReference type="InterPro" id="IPR036565">
    <property type="entry name" value="Mur-like_cat_sf"/>
</dbReference>